<evidence type="ECO:0000313" key="12">
    <source>
        <dbReference type="Proteomes" id="UP000494165"/>
    </source>
</evidence>
<dbReference type="EMBL" id="CADEPI010000002">
    <property type="protein sequence ID" value="CAB3360140.1"/>
    <property type="molecule type" value="Genomic_DNA"/>
</dbReference>
<dbReference type="PANTHER" id="PTHR12226:SF2">
    <property type="entry name" value="MANNOSE-P-DOLICHOL UTILIZATION DEFECT 1 PROTEIN"/>
    <property type="match status" value="1"/>
</dbReference>
<dbReference type="InterPro" id="IPR016817">
    <property type="entry name" value="MannP-dilichol_defect-1"/>
</dbReference>
<evidence type="ECO:0000256" key="2">
    <source>
        <dbReference type="ARBA" id="ARBA00022448"/>
    </source>
</evidence>
<proteinExistence type="inferred from homology"/>
<evidence type="ECO:0000256" key="5">
    <source>
        <dbReference type="ARBA" id="ARBA00022989"/>
    </source>
</evidence>
<feature type="transmembrane region" description="Helical" evidence="10">
    <location>
        <begin position="86"/>
        <end position="106"/>
    </location>
</feature>
<evidence type="ECO:0000256" key="6">
    <source>
        <dbReference type="ARBA" id="ARBA00023136"/>
    </source>
</evidence>
<dbReference type="OrthoDB" id="271506at2759"/>
<organism evidence="11 12">
    <name type="scientific">Cloeon dipterum</name>
    <dbReference type="NCBI Taxonomy" id="197152"/>
    <lineage>
        <taxon>Eukaryota</taxon>
        <taxon>Metazoa</taxon>
        <taxon>Ecdysozoa</taxon>
        <taxon>Arthropoda</taxon>
        <taxon>Hexapoda</taxon>
        <taxon>Insecta</taxon>
        <taxon>Pterygota</taxon>
        <taxon>Palaeoptera</taxon>
        <taxon>Ephemeroptera</taxon>
        <taxon>Pisciforma</taxon>
        <taxon>Baetidae</taxon>
        <taxon>Cloeon</taxon>
    </lineage>
</organism>
<evidence type="ECO:0000256" key="1">
    <source>
        <dbReference type="ARBA" id="ARBA00004141"/>
    </source>
</evidence>
<feature type="transmembrane region" description="Helical" evidence="10">
    <location>
        <begin position="150"/>
        <end position="171"/>
    </location>
</feature>
<evidence type="ECO:0000256" key="10">
    <source>
        <dbReference type="SAM" id="Phobius"/>
    </source>
</evidence>
<feature type="transmembrane region" description="Helical" evidence="10">
    <location>
        <begin position="177"/>
        <end position="195"/>
    </location>
</feature>
<dbReference type="InterPro" id="IPR006603">
    <property type="entry name" value="PQ-loop_rpt"/>
</dbReference>
<dbReference type="PANTHER" id="PTHR12226">
    <property type="entry name" value="MANNOSE-P-DOLICHOL UTILIZATION DEFECT 1 LEC35 -RELATED"/>
    <property type="match status" value="1"/>
</dbReference>
<sequence length="274" mass="29671">MGTPTLLCSKRLQVADEMAEQFKQLCLLLLTPQCYDEFFVNFNFLDVPCLKAALSKGLGVGIIAGSMLVKVPQITKIFGAKSAEGISIASVFLELFAITANVAYSYTNKFPFSAWGEGLFLALQTSAVAAMVLLYGNQARTGKKKESGGSAVRACLFLVVYSVLFLVLTTGFTPLDVLWSLQAANVPIILAGKLIQAFANYKAGSTGQLSAVTVFMLFGGSLARIFTSYQETGDMTMIITYCGSSFANAIIATQLIYYWPRGAGKKEKMRKKKE</sequence>
<dbReference type="SMART" id="SM00679">
    <property type="entry name" value="CTNS"/>
    <property type="match status" value="2"/>
</dbReference>
<comment type="subcellular location">
    <subcellularLocation>
        <location evidence="1 9">Membrane</location>
        <topology evidence="1 9">Multi-pass membrane protein</topology>
    </subcellularLocation>
</comment>
<keyword evidence="3 9" id="KW-0812">Transmembrane</keyword>
<evidence type="ECO:0000256" key="8">
    <source>
        <dbReference type="ARBA" id="ARBA00067517"/>
    </source>
</evidence>
<feature type="transmembrane region" description="Helical" evidence="10">
    <location>
        <begin position="207"/>
        <end position="226"/>
    </location>
</feature>
<accession>A0A8S1BWW1</accession>
<reference evidence="11 12" key="1">
    <citation type="submission" date="2020-04" db="EMBL/GenBank/DDBJ databases">
        <authorList>
            <person name="Alioto T."/>
            <person name="Alioto T."/>
            <person name="Gomez Garrido J."/>
        </authorList>
    </citation>
    <scope>NUCLEOTIDE SEQUENCE [LARGE SCALE GENOMIC DNA]</scope>
</reference>
<protein>
    <recommendedName>
        <fullName evidence="8 9">Mannose-P-dolichol utilization defect 1 protein homolog</fullName>
    </recommendedName>
</protein>
<comment type="caution">
    <text evidence="11">The sequence shown here is derived from an EMBL/GenBank/DDBJ whole genome shotgun (WGS) entry which is preliminary data.</text>
</comment>
<dbReference type="Pfam" id="PF04193">
    <property type="entry name" value="PQ-loop"/>
    <property type="match status" value="2"/>
</dbReference>
<evidence type="ECO:0000256" key="9">
    <source>
        <dbReference type="PIRNR" id="PIRNR023381"/>
    </source>
</evidence>
<dbReference type="AlphaFoldDB" id="A0A8S1BWW1"/>
<dbReference type="FunFam" id="1.20.1280.290:FF:000031">
    <property type="entry name" value="Mannose-P-dolichol utilization defect 1"/>
    <property type="match status" value="1"/>
</dbReference>
<keyword evidence="4" id="KW-0677">Repeat</keyword>
<keyword evidence="2" id="KW-0813">Transport</keyword>
<keyword evidence="5 9" id="KW-1133">Transmembrane helix</keyword>
<comment type="similarity">
    <text evidence="7 9">Belongs to the MPDU1 (TC 2.A.43.3) family.</text>
</comment>
<dbReference type="GO" id="GO:0009312">
    <property type="term" value="P:oligosaccharide biosynthetic process"/>
    <property type="evidence" value="ECO:0007669"/>
    <property type="project" value="TreeGrafter"/>
</dbReference>
<evidence type="ECO:0000256" key="4">
    <source>
        <dbReference type="ARBA" id="ARBA00022737"/>
    </source>
</evidence>
<dbReference type="PIRSF" id="PIRSF023381">
    <property type="entry name" value="MannP-dilichol_defect-1p"/>
    <property type="match status" value="1"/>
</dbReference>
<feature type="transmembrane region" description="Helical" evidence="10">
    <location>
        <begin position="118"/>
        <end position="138"/>
    </location>
</feature>
<dbReference type="GO" id="GO:0016020">
    <property type="term" value="C:membrane"/>
    <property type="evidence" value="ECO:0007669"/>
    <property type="project" value="UniProtKB-SubCell"/>
</dbReference>
<evidence type="ECO:0000256" key="7">
    <source>
        <dbReference type="ARBA" id="ARBA00038475"/>
    </source>
</evidence>
<keyword evidence="6 9" id="KW-0472">Membrane</keyword>
<evidence type="ECO:0000256" key="3">
    <source>
        <dbReference type="ARBA" id="ARBA00022692"/>
    </source>
</evidence>
<keyword evidence="12" id="KW-1185">Reference proteome</keyword>
<dbReference type="Gene3D" id="1.20.1280.290">
    <property type="match status" value="1"/>
</dbReference>
<dbReference type="FunFam" id="1.20.1280.290:FF:000006">
    <property type="entry name" value="mannose-P-dolichol utilization defect 1 protein"/>
    <property type="match status" value="1"/>
</dbReference>
<gene>
    <name evidence="11" type="ORF">CLODIP_2_CD07826</name>
</gene>
<evidence type="ECO:0000313" key="11">
    <source>
        <dbReference type="EMBL" id="CAB3360140.1"/>
    </source>
</evidence>
<name>A0A8S1BWW1_9INSE</name>
<feature type="transmembrane region" description="Helical" evidence="10">
    <location>
        <begin position="238"/>
        <end position="260"/>
    </location>
</feature>
<dbReference type="Proteomes" id="UP000494165">
    <property type="component" value="Unassembled WGS sequence"/>
</dbReference>